<accession>A0ABU7UUZ3</accession>
<evidence type="ECO:0008006" key="3">
    <source>
        <dbReference type="Google" id="ProtNLM"/>
    </source>
</evidence>
<comment type="caution">
    <text evidence="1">The sequence shown here is derived from an EMBL/GenBank/DDBJ whole genome shotgun (WGS) entry which is preliminary data.</text>
</comment>
<evidence type="ECO:0000313" key="1">
    <source>
        <dbReference type="EMBL" id="MEF2114412.1"/>
    </source>
</evidence>
<protein>
    <recommendedName>
        <fullName evidence="3">GIY-YIG domain-containing protein</fullName>
    </recommendedName>
</protein>
<keyword evidence="2" id="KW-1185">Reference proteome</keyword>
<dbReference type="InterPro" id="IPR036705">
    <property type="entry name" value="Ribosyl_crysJ1_sf"/>
</dbReference>
<dbReference type="RefSeq" id="WP_331702798.1">
    <property type="nucleotide sequence ID" value="NZ_JAZHFS010000023.1"/>
</dbReference>
<reference evidence="1 2" key="1">
    <citation type="submission" date="2023-11" db="EMBL/GenBank/DDBJ databases">
        <title>Draft genome sequence of a psychrophilic Clostridium strain from permafrost water brine.</title>
        <authorList>
            <person name="Shcherbakova V.A."/>
            <person name="Trubitsyn V.E."/>
            <person name="Zakharyuk A.G."/>
        </authorList>
    </citation>
    <scope>NUCLEOTIDE SEQUENCE [LARGE SCALE GENOMIC DNA]</scope>
    <source>
        <strain evidence="1 2">14F</strain>
    </source>
</reference>
<dbReference type="EMBL" id="JAZHFS010000023">
    <property type="protein sequence ID" value="MEF2114412.1"/>
    <property type="molecule type" value="Genomic_DNA"/>
</dbReference>
<gene>
    <name evidence="1" type="ORF">SJI18_19115</name>
</gene>
<name>A0ABU7UUZ3_9CLOT</name>
<sequence>MTLYLMYSLSKGLKYNDIMNNFIKWRNAGDYTPYEGVFYVGNATRKTTRKALTRYADGTSPLACGVLADSSITAVIGKRDDFATQLNIALSRI</sequence>
<dbReference type="Proteomes" id="UP001498469">
    <property type="component" value="Unassembled WGS sequence"/>
</dbReference>
<proteinExistence type="predicted"/>
<dbReference type="Gene3D" id="1.10.4080.10">
    <property type="entry name" value="ADP-ribosylation/Crystallin J1"/>
    <property type="match status" value="1"/>
</dbReference>
<organism evidence="1 2">
    <name type="scientific">Clostridium frigoriphilum</name>
    <dbReference type="NCBI Taxonomy" id="443253"/>
    <lineage>
        <taxon>Bacteria</taxon>
        <taxon>Bacillati</taxon>
        <taxon>Bacillota</taxon>
        <taxon>Clostridia</taxon>
        <taxon>Eubacteriales</taxon>
        <taxon>Clostridiaceae</taxon>
        <taxon>Clostridium</taxon>
    </lineage>
</organism>
<evidence type="ECO:0000313" key="2">
    <source>
        <dbReference type="Proteomes" id="UP001498469"/>
    </source>
</evidence>